<gene>
    <name evidence="17" type="ORF">V6256_06595</name>
</gene>
<evidence type="ECO:0000256" key="10">
    <source>
        <dbReference type="ARBA" id="ARBA00039988"/>
    </source>
</evidence>
<evidence type="ECO:0000256" key="2">
    <source>
        <dbReference type="ARBA" id="ARBA00022552"/>
    </source>
</evidence>
<dbReference type="InterPro" id="IPR006224">
    <property type="entry name" value="PsdUridine_synth_RluA-like_CS"/>
</dbReference>
<keyword evidence="4" id="KW-0413">Isomerase</keyword>
<keyword evidence="2" id="KW-0698">rRNA processing</keyword>
<proteinExistence type="inferred from homology"/>
<dbReference type="EMBL" id="JBAKAZ010000018">
    <property type="protein sequence ID" value="MEL0629273.1"/>
    <property type="molecule type" value="Genomic_DNA"/>
</dbReference>
<evidence type="ECO:0000256" key="12">
    <source>
        <dbReference type="ARBA" id="ARBA00042372"/>
    </source>
</evidence>
<comment type="catalytic activity">
    <reaction evidence="6">
        <text>uridine(746) in 23S rRNA = pseudouridine(746) in 23S rRNA</text>
        <dbReference type="Rhea" id="RHEA:42548"/>
        <dbReference type="Rhea" id="RHEA-COMP:10109"/>
        <dbReference type="Rhea" id="RHEA-COMP:10110"/>
        <dbReference type="ChEBI" id="CHEBI:65314"/>
        <dbReference type="ChEBI" id="CHEBI:65315"/>
        <dbReference type="EC" id="5.4.99.29"/>
    </reaction>
</comment>
<protein>
    <recommendedName>
        <fullName evidence="10">Dual-specificity RNA pseudouridine synthase RluA</fullName>
        <ecNumber evidence="8">5.4.99.28</ecNumber>
        <ecNumber evidence="9">5.4.99.29</ecNumber>
    </recommendedName>
    <alternativeName>
        <fullName evidence="11">23S rRNA pseudouridine(746) synthase</fullName>
    </alternativeName>
    <alternativeName>
        <fullName evidence="14">Ribosomal large subunit pseudouridine synthase A</fullName>
    </alternativeName>
    <alternativeName>
        <fullName evidence="13">rRNA pseudouridylate synthase A</fullName>
    </alternativeName>
    <alternativeName>
        <fullName evidence="15">rRNA-uridine isomerase A</fullName>
    </alternativeName>
    <alternativeName>
        <fullName evidence="12">tRNA pseudouridine(32) synthase</fullName>
    </alternativeName>
</protein>
<accession>A0ABU9GPM7</accession>
<evidence type="ECO:0000256" key="14">
    <source>
        <dbReference type="ARBA" id="ARBA00042883"/>
    </source>
</evidence>
<evidence type="ECO:0000256" key="15">
    <source>
        <dbReference type="ARBA" id="ARBA00043143"/>
    </source>
</evidence>
<comment type="caution">
    <text evidence="17">The sequence shown here is derived from an EMBL/GenBank/DDBJ whole genome shotgun (WGS) entry which is preliminary data.</text>
</comment>
<dbReference type="EC" id="5.4.99.29" evidence="9"/>
<dbReference type="RefSeq" id="WP_341597283.1">
    <property type="nucleotide sequence ID" value="NZ_JBAKAZ010000018.1"/>
</dbReference>
<evidence type="ECO:0000256" key="13">
    <source>
        <dbReference type="ARBA" id="ARBA00042844"/>
    </source>
</evidence>
<evidence type="ECO:0000256" key="6">
    <source>
        <dbReference type="ARBA" id="ARBA00036916"/>
    </source>
</evidence>
<sequence length="225" mass="25888">MHDFLYNPPTEPWLDTIYKDKDMIVFNKPAGILSVPGRDIERHESMYSRLLEKHPNSHTVHRLDLATSGVIIFALRKDAERALKMQFQERETKKIYYARVFGHIKEDSGCLDFPLSKDVDNPPRHKVDLEKGKLCKTYYEVVSYGKQSTLVKLMPVTGRTHQLRLHMMAFGHPILGDDFYADPQALALSPRLLLHASQISIQHPYTKKNICFKADVPFISPVGEQ</sequence>
<dbReference type="PROSITE" id="PS01129">
    <property type="entry name" value="PSI_RLU"/>
    <property type="match status" value="1"/>
</dbReference>
<evidence type="ECO:0000313" key="18">
    <source>
        <dbReference type="Proteomes" id="UP001369082"/>
    </source>
</evidence>
<name>A0ABU9GPM7_9GAMM</name>
<keyword evidence="18" id="KW-1185">Reference proteome</keyword>
<evidence type="ECO:0000256" key="4">
    <source>
        <dbReference type="ARBA" id="ARBA00023235"/>
    </source>
</evidence>
<comment type="similarity">
    <text evidence="1">Belongs to the pseudouridine synthase RluA family.</text>
</comment>
<dbReference type="Proteomes" id="UP001369082">
    <property type="component" value="Unassembled WGS sequence"/>
</dbReference>
<dbReference type="Gene3D" id="3.30.2350.10">
    <property type="entry name" value="Pseudouridine synthase"/>
    <property type="match status" value="1"/>
</dbReference>
<comment type="catalytic activity">
    <reaction evidence="5">
        <text>uridine(32) in tRNA = pseudouridine(32) in tRNA</text>
        <dbReference type="Rhea" id="RHEA:42544"/>
        <dbReference type="Rhea" id="RHEA-COMP:10107"/>
        <dbReference type="Rhea" id="RHEA-COMP:10108"/>
        <dbReference type="ChEBI" id="CHEBI:65314"/>
        <dbReference type="ChEBI" id="CHEBI:65315"/>
        <dbReference type="EC" id="5.4.99.28"/>
    </reaction>
</comment>
<dbReference type="EC" id="5.4.99.28" evidence="8"/>
<dbReference type="InterPro" id="IPR006145">
    <property type="entry name" value="PsdUridine_synth_RsuA/RluA"/>
</dbReference>
<evidence type="ECO:0000256" key="3">
    <source>
        <dbReference type="ARBA" id="ARBA00022694"/>
    </source>
</evidence>
<evidence type="ECO:0000259" key="16">
    <source>
        <dbReference type="Pfam" id="PF00849"/>
    </source>
</evidence>
<reference evidence="17 18" key="1">
    <citation type="submission" date="2024-02" db="EMBL/GenBank/DDBJ databases">
        <title>Bacteria isolated from the canopy kelp, Nereocystis luetkeana.</title>
        <authorList>
            <person name="Pfister C.A."/>
            <person name="Younker I.T."/>
            <person name="Light S.H."/>
        </authorList>
    </citation>
    <scope>NUCLEOTIDE SEQUENCE [LARGE SCALE GENOMIC DNA]</scope>
    <source>
        <strain evidence="17 18">TI.1.05</strain>
    </source>
</reference>
<evidence type="ECO:0000256" key="5">
    <source>
        <dbReference type="ARBA" id="ARBA00036184"/>
    </source>
</evidence>
<dbReference type="PANTHER" id="PTHR21600:SF91">
    <property type="entry name" value="DUAL-SPECIFICITY RNA PSEUDOURIDINE SYNTHASE RLUA"/>
    <property type="match status" value="1"/>
</dbReference>
<dbReference type="InterPro" id="IPR050188">
    <property type="entry name" value="RluA_PseudoU_synthase"/>
</dbReference>
<evidence type="ECO:0000256" key="7">
    <source>
        <dbReference type="ARBA" id="ARBA00037305"/>
    </source>
</evidence>
<dbReference type="InterPro" id="IPR020103">
    <property type="entry name" value="PsdUridine_synth_cat_dom_sf"/>
</dbReference>
<dbReference type="PANTHER" id="PTHR21600">
    <property type="entry name" value="MITOCHONDRIAL RNA PSEUDOURIDINE SYNTHASE"/>
    <property type="match status" value="1"/>
</dbReference>
<evidence type="ECO:0000256" key="1">
    <source>
        <dbReference type="ARBA" id="ARBA00010876"/>
    </source>
</evidence>
<dbReference type="Pfam" id="PF00849">
    <property type="entry name" value="PseudoU_synth_2"/>
    <property type="match status" value="1"/>
</dbReference>
<organism evidence="17 18">
    <name type="scientific">Psychromonas aquatilis</name>
    <dbReference type="NCBI Taxonomy" id="2005072"/>
    <lineage>
        <taxon>Bacteria</taxon>
        <taxon>Pseudomonadati</taxon>
        <taxon>Pseudomonadota</taxon>
        <taxon>Gammaproteobacteria</taxon>
        <taxon>Alteromonadales</taxon>
        <taxon>Psychromonadaceae</taxon>
        <taxon>Psychromonas</taxon>
    </lineage>
</organism>
<evidence type="ECO:0000256" key="9">
    <source>
        <dbReference type="ARBA" id="ARBA00038945"/>
    </source>
</evidence>
<keyword evidence="3" id="KW-0819">tRNA processing</keyword>
<comment type="function">
    <text evidence="7">Dual specificity enzyme that catalyzes the synthesis of pseudouridine from uracil-746 in 23S ribosomal RNA and from uracil-32 in the anticodon stem and loop of transfer RNAs.</text>
</comment>
<dbReference type="CDD" id="cd02869">
    <property type="entry name" value="PseudoU_synth_RluA_like"/>
    <property type="match status" value="1"/>
</dbReference>
<evidence type="ECO:0000313" key="17">
    <source>
        <dbReference type="EMBL" id="MEL0629273.1"/>
    </source>
</evidence>
<dbReference type="SUPFAM" id="SSF55120">
    <property type="entry name" value="Pseudouridine synthase"/>
    <property type="match status" value="1"/>
</dbReference>
<evidence type="ECO:0000256" key="8">
    <source>
        <dbReference type="ARBA" id="ARBA00038944"/>
    </source>
</evidence>
<evidence type="ECO:0000256" key="11">
    <source>
        <dbReference type="ARBA" id="ARBA00041266"/>
    </source>
</evidence>
<feature type="domain" description="Pseudouridine synthase RsuA/RluA-like" evidence="16">
    <location>
        <begin position="22"/>
        <end position="167"/>
    </location>
</feature>